<organism evidence="2 3">
    <name type="scientific">Suillus subaureus</name>
    <dbReference type="NCBI Taxonomy" id="48587"/>
    <lineage>
        <taxon>Eukaryota</taxon>
        <taxon>Fungi</taxon>
        <taxon>Dikarya</taxon>
        <taxon>Basidiomycota</taxon>
        <taxon>Agaricomycotina</taxon>
        <taxon>Agaricomycetes</taxon>
        <taxon>Agaricomycetidae</taxon>
        <taxon>Boletales</taxon>
        <taxon>Suillineae</taxon>
        <taxon>Suillaceae</taxon>
        <taxon>Suillus</taxon>
    </lineage>
</organism>
<dbReference type="AlphaFoldDB" id="A0A9P7EDZ6"/>
<feature type="region of interest" description="Disordered" evidence="1">
    <location>
        <begin position="229"/>
        <end position="254"/>
    </location>
</feature>
<feature type="compositionally biased region" description="Acidic residues" evidence="1">
    <location>
        <begin position="235"/>
        <end position="254"/>
    </location>
</feature>
<evidence type="ECO:0000256" key="1">
    <source>
        <dbReference type="SAM" id="MobiDB-lite"/>
    </source>
</evidence>
<keyword evidence="3" id="KW-1185">Reference proteome</keyword>
<dbReference type="RefSeq" id="XP_041194838.1">
    <property type="nucleotide sequence ID" value="XM_041339847.1"/>
</dbReference>
<name>A0A9P7EDZ6_9AGAM</name>
<feature type="region of interest" description="Disordered" evidence="1">
    <location>
        <begin position="67"/>
        <end position="95"/>
    </location>
</feature>
<reference evidence="2" key="1">
    <citation type="journal article" date="2020" name="New Phytol.">
        <title>Comparative genomics reveals dynamic genome evolution in host specialist ectomycorrhizal fungi.</title>
        <authorList>
            <person name="Lofgren L.A."/>
            <person name="Nguyen N.H."/>
            <person name="Vilgalys R."/>
            <person name="Ruytinx J."/>
            <person name="Liao H.L."/>
            <person name="Branco S."/>
            <person name="Kuo A."/>
            <person name="LaButti K."/>
            <person name="Lipzen A."/>
            <person name="Andreopoulos W."/>
            <person name="Pangilinan J."/>
            <person name="Riley R."/>
            <person name="Hundley H."/>
            <person name="Na H."/>
            <person name="Barry K."/>
            <person name="Grigoriev I.V."/>
            <person name="Stajich J.E."/>
            <person name="Kennedy P.G."/>
        </authorList>
    </citation>
    <scope>NUCLEOTIDE SEQUENCE</scope>
    <source>
        <strain evidence="2">MN1</strain>
    </source>
</reference>
<dbReference type="EMBL" id="JABBWG010000010">
    <property type="protein sequence ID" value="KAG1819161.1"/>
    <property type="molecule type" value="Genomic_DNA"/>
</dbReference>
<evidence type="ECO:0000313" key="3">
    <source>
        <dbReference type="Proteomes" id="UP000807769"/>
    </source>
</evidence>
<sequence>MLKESHELQDQAALEGLQWLAAMQAGMVEAEELTHMKKLKPVKPCACPVTKQTAPALPTNKKVLAAGNAGENSQDDNNSNNNYDRIKHKPKTQKHGKISLKDAINNAQSSVPAVKSACVKDKKGKSAAMPLSSAYTSTQATSVSSTKTCSKSKVLPAPANKIITAVLTGSSADDTLDDSQEHLDTITSKTKGKKSFIKITTEPKTNDVMVGSKGKSVETDLNAPMDTEVAASSDMEGDPEDDNPTDVEGDLEDNNPMDVEDNLLQGKDANMPNSDSSNDLLTYCPIKKCKLVSAKPHNTVLVDMLSSSKEPDALPIDVIENIAKRVMQLTSSTTVTVSKAAVTEKPSAKKVKTEDGANDNTKSMLIPLPGYWIEKQYKSHSTYQNCDLPPQCQDQWWPKHFLLTIYLWAGSQDDLWQFMDAPLIDTLQCIFDVVYPDLRYKVTAQGSVFSVATQRLAEWHSNFRSMGLAIMIDFFA</sequence>
<proteinExistence type="predicted"/>
<dbReference type="GeneID" id="64633863"/>
<dbReference type="Proteomes" id="UP000807769">
    <property type="component" value="Unassembled WGS sequence"/>
</dbReference>
<comment type="caution">
    <text evidence="2">The sequence shown here is derived from an EMBL/GenBank/DDBJ whole genome shotgun (WGS) entry which is preliminary data.</text>
</comment>
<gene>
    <name evidence="2" type="ORF">BJ212DRAFT_1479269</name>
</gene>
<feature type="compositionally biased region" description="Basic residues" evidence="1">
    <location>
        <begin position="86"/>
        <end position="95"/>
    </location>
</feature>
<dbReference type="OrthoDB" id="2661011at2759"/>
<protein>
    <submittedName>
        <fullName evidence="2">Uncharacterized protein</fullName>
    </submittedName>
</protein>
<accession>A0A9P7EDZ6</accession>
<evidence type="ECO:0000313" key="2">
    <source>
        <dbReference type="EMBL" id="KAG1819161.1"/>
    </source>
</evidence>